<dbReference type="Proteomes" id="UP000002350">
    <property type="component" value="Chromosome"/>
</dbReference>
<sequence length="38" mass="4079">MEAAGSSDDAMTMTMALIEARTILISVKRKLLAPVVML</sequence>
<accession>D4ZCB7</accession>
<reference evidence="2" key="1">
    <citation type="journal article" date="2010" name="Mol. Biosyst.">
        <title>Complete genome sequence and comparative analysis of Shewanella violacea, a psychrophilic and piezophilic bacterium from deep sea floor sediments.</title>
        <authorList>
            <person name="Aono E."/>
            <person name="Baba T."/>
            <person name="Ara T."/>
            <person name="Nishi T."/>
            <person name="Nakamichi T."/>
            <person name="Inamoto E."/>
            <person name="Toyonaga H."/>
            <person name="Hasegawa M."/>
            <person name="Takai Y."/>
            <person name="Okumura Y."/>
            <person name="Baba M."/>
            <person name="Tomita M."/>
            <person name="Kato C."/>
            <person name="Oshima T."/>
            <person name="Nakasone K."/>
            <person name="Mori H."/>
        </authorList>
    </citation>
    <scope>NUCLEOTIDE SEQUENCE [LARGE SCALE GENOMIC DNA]</scope>
    <source>
        <strain evidence="2">JCM 10179 / CIP 106290 / LMG 19151 / DSS12</strain>
    </source>
</reference>
<dbReference type="KEGG" id="svo:SVI_3691"/>
<proteinExistence type="predicted"/>
<protein>
    <submittedName>
        <fullName evidence="1">Uncharacterized protein</fullName>
    </submittedName>
</protein>
<name>D4ZCB7_SHEVD</name>
<gene>
    <name evidence="1" type="ordered locus">SVI_3691</name>
</gene>
<dbReference type="AlphaFoldDB" id="D4ZCB7"/>
<dbReference type="HOGENOM" id="CLU_220064_0_0_6"/>
<evidence type="ECO:0000313" key="1">
    <source>
        <dbReference type="EMBL" id="BAJ03662.1"/>
    </source>
</evidence>
<keyword evidence="2" id="KW-1185">Reference proteome</keyword>
<dbReference type="STRING" id="637905.SVI_3691"/>
<dbReference type="EMBL" id="AP011177">
    <property type="protein sequence ID" value="BAJ03662.1"/>
    <property type="molecule type" value="Genomic_DNA"/>
</dbReference>
<evidence type="ECO:0000313" key="2">
    <source>
        <dbReference type="Proteomes" id="UP000002350"/>
    </source>
</evidence>
<organism evidence="1 2">
    <name type="scientific">Shewanella violacea (strain JCM 10179 / CIP 106290 / LMG 19151 / DSS12)</name>
    <dbReference type="NCBI Taxonomy" id="637905"/>
    <lineage>
        <taxon>Bacteria</taxon>
        <taxon>Pseudomonadati</taxon>
        <taxon>Pseudomonadota</taxon>
        <taxon>Gammaproteobacteria</taxon>
        <taxon>Alteromonadales</taxon>
        <taxon>Shewanellaceae</taxon>
        <taxon>Shewanella</taxon>
    </lineage>
</organism>